<feature type="transmembrane region" description="Helical" evidence="1">
    <location>
        <begin position="12"/>
        <end position="37"/>
    </location>
</feature>
<evidence type="ECO:0000313" key="2">
    <source>
        <dbReference type="EMBL" id="GIE05502.1"/>
    </source>
</evidence>
<evidence type="ECO:0008006" key="4">
    <source>
        <dbReference type="Google" id="ProtNLM"/>
    </source>
</evidence>
<protein>
    <recommendedName>
        <fullName evidence="4">Mercuric ion transport protein</fullName>
    </recommendedName>
</protein>
<accession>A0ABQ3Z6P2</accession>
<keyword evidence="1" id="KW-0472">Membrane</keyword>
<organism evidence="2 3">
    <name type="scientific">Paractinoplanes durhamensis</name>
    <dbReference type="NCBI Taxonomy" id="113563"/>
    <lineage>
        <taxon>Bacteria</taxon>
        <taxon>Bacillati</taxon>
        <taxon>Actinomycetota</taxon>
        <taxon>Actinomycetes</taxon>
        <taxon>Micromonosporales</taxon>
        <taxon>Micromonosporaceae</taxon>
        <taxon>Paractinoplanes</taxon>
    </lineage>
</organism>
<dbReference type="EMBL" id="BOML01000056">
    <property type="protein sequence ID" value="GIE05502.1"/>
    <property type="molecule type" value="Genomic_DNA"/>
</dbReference>
<evidence type="ECO:0000256" key="1">
    <source>
        <dbReference type="SAM" id="Phobius"/>
    </source>
</evidence>
<comment type="caution">
    <text evidence="2">The sequence shown here is derived from an EMBL/GenBank/DDBJ whole genome shotgun (WGS) entry which is preliminary data.</text>
</comment>
<dbReference type="PROSITE" id="PS51257">
    <property type="entry name" value="PROKAR_LIPOPROTEIN"/>
    <property type="match status" value="1"/>
</dbReference>
<feature type="transmembrane region" description="Helical" evidence="1">
    <location>
        <begin position="49"/>
        <end position="69"/>
    </location>
</feature>
<keyword evidence="1" id="KW-0812">Transmembrane</keyword>
<dbReference type="Proteomes" id="UP000637628">
    <property type="component" value="Unassembled WGS sequence"/>
</dbReference>
<evidence type="ECO:0000313" key="3">
    <source>
        <dbReference type="Proteomes" id="UP000637628"/>
    </source>
</evidence>
<proteinExistence type="predicted"/>
<reference evidence="2 3" key="1">
    <citation type="submission" date="2021-01" db="EMBL/GenBank/DDBJ databases">
        <title>Whole genome shotgun sequence of Actinoplanes durhamensis NBRC 14914.</title>
        <authorList>
            <person name="Komaki H."/>
            <person name="Tamura T."/>
        </authorList>
    </citation>
    <scope>NUCLEOTIDE SEQUENCE [LARGE SCALE GENOMIC DNA]</scope>
    <source>
        <strain evidence="2 3">NBRC 14914</strain>
    </source>
</reference>
<keyword evidence="1" id="KW-1133">Transmembrane helix</keyword>
<name>A0ABQ3Z6P2_9ACTN</name>
<gene>
    <name evidence="2" type="ORF">Adu01nite_68520</name>
</gene>
<keyword evidence="3" id="KW-1185">Reference proteome</keyword>
<dbReference type="RefSeq" id="WP_203733289.1">
    <property type="nucleotide sequence ID" value="NZ_BAAATX010000018.1"/>
</dbReference>
<sequence length="88" mass="8662">MPTLADRARRTLPSGLTGLAGAACAACCLIPALLAAGVLSGAGWTAAGAWMPGIAVVLAVLSAGAWWWASRRRHRAGCAGGSCACGTP</sequence>